<reference evidence="1" key="1">
    <citation type="submission" date="2022-06" db="EMBL/GenBank/DDBJ databases">
        <title>Complete genome sequences of two strains of the flax pathogen Septoria linicola.</title>
        <authorList>
            <person name="Lapalu N."/>
            <person name="Simon A."/>
            <person name="Demenou B."/>
            <person name="Paumier D."/>
            <person name="Guillot M.-P."/>
            <person name="Gout L."/>
            <person name="Valade R."/>
        </authorList>
    </citation>
    <scope>NUCLEOTIDE SEQUENCE</scope>
    <source>
        <strain evidence="1">SE15195</strain>
    </source>
</reference>
<proteinExistence type="predicted"/>
<protein>
    <submittedName>
        <fullName evidence="1">Fungal transcription factor</fullName>
    </submittedName>
</protein>
<dbReference type="AlphaFoldDB" id="A0A9Q9EPZ9"/>
<organism evidence="1 2">
    <name type="scientific">Septoria linicola</name>
    <dbReference type="NCBI Taxonomy" id="215465"/>
    <lineage>
        <taxon>Eukaryota</taxon>
        <taxon>Fungi</taxon>
        <taxon>Dikarya</taxon>
        <taxon>Ascomycota</taxon>
        <taxon>Pezizomycotina</taxon>
        <taxon>Dothideomycetes</taxon>
        <taxon>Dothideomycetidae</taxon>
        <taxon>Mycosphaerellales</taxon>
        <taxon>Mycosphaerellaceae</taxon>
        <taxon>Septoria</taxon>
    </lineage>
</organism>
<dbReference type="EMBL" id="CP099428">
    <property type="protein sequence ID" value="USW58262.1"/>
    <property type="molecule type" value="Genomic_DNA"/>
</dbReference>
<accession>A0A9Q9EPZ9</accession>
<name>A0A9Q9EPZ9_9PEZI</name>
<dbReference type="OrthoDB" id="5386330at2759"/>
<keyword evidence="2" id="KW-1185">Reference proteome</keyword>
<dbReference type="Pfam" id="PF11951">
    <property type="entry name" value="Fungal_trans_2"/>
    <property type="match status" value="1"/>
</dbReference>
<dbReference type="InterPro" id="IPR021858">
    <property type="entry name" value="Fun_TF"/>
</dbReference>
<dbReference type="Proteomes" id="UP001056384">
    <property type="component" value="Chromosome 11"/>
</dbReference>
<evidence type="ECO:0000313" key="2">
    <source>
        <dbReference type="Proteomes" id="UP001056384"/>
    </source>
</evidence>
<sequence>MFQLFTPAFIEFQAGINLLDGNLEIYLDWLLSHQISQPGLSDLVVTYKSAIELARDIYLMERTQGSEREPVQAKISCLGELTASIGAQTPGMHCLVWPYFIAGASSILPEDRQYFEAKLDQIHQQTRMRNIVVAMESLRDIWRQHPTGGWALHLDRLRPVLAI</sequence>
<gene>
    <name evidence="1" type="ORF">Slin15195_G115810</name>
</gene>
<evidence type="ECO:0000313" key="1">
    <source>
        <dbReference type="EMBL" id="USW58262.1"/>
    </source>
</evidence>